<sequence>MLFSLFSVRGTPPLHTKPWLSSSEVWQALGCRTLARNLYHHGIKFRSATIEPKEHRRALNANKHYFMPRYRANKYLFIVAKIK</sequence>
<accession>A0AAQ4F5K5</accession>
<name>A0AAQ4F5K5_AMBAM</name>
<reference evidence="1 2" key="1">
    <citation type="journal article" date="2023" name="Arcadia Sci">
        <title>De novo assembly of a long-read Amblyomma americanum tick genome.</title>
        <authorList>
            <person name="Chou S."/>
            <person name="Poskanzer K.E."/>
            <person name="Rollins M."/>
            <person name="Thuy-Boun P.S."/>
        </authorList>
    </citation>
    <scope>NUCLEOTIDE SEQUENCE [LARGE SCALE GENOMIC DNA]</scope>
    <source>
        <strain evidence="1">F_SG_1</strain>
        <tissue evidence="1">Salivary glands</tissue>
    </source>
</reference>
<proteinExistence type="predicted"/>
<evidence type="ECO:0000313" key="2">
    <source>
        <dbReference type="Proteomes" id="UP001321473"/>
    </source>
</evidence>
<comment type="caution">
    <text evidence="1">The sequence shown here is derived from an EMBL/GenBank/DDBJ whole genome shotgun (WGS) entry which is preliminary data.</text>
</comment>
<keyword evidence="2" id="KW-1185">Reference proteome</keyword>
<dbReference type="AlphaFoldDB" id="A0AAQ4F5K5"/>
<protein>
    <submittedName>
        <fullName evidence="1">Uncharacterized protein</fullName>
    </submittedName>
</protein>
<dbReference type="EMBL" id="JARKHS020006688">
    <property type="protein sequence ID" value="KAK8782414.1"/>
    <property type="molecule type" value="Genomic_DNA"/>
</dbReference>
<organism evidence="1 2">
    <name type="scientific">Amblyomma americanum</name>
    <name type="common">Lone star tick</name>
    <dbReference type="NCBI Taxonomy" id="6943"/>
    <lineage>
        <taxon>Eukaryota</taxon>
        <taxon>Metazoa</taxon>
        <taxon>Ecdysozoa</taxon>
        <taxon>Arthropoda</taxon>
        <taxon>Chelicerata</taxon>
        <taxon>Arachnida</taxon>
        <taxon>Acari</taxon>
        <taxon>Parasitiformes</taxon>
        <taxon>Ixodida</taxon>
        <taxon>Ixodoidea</taxon>
        <taxon>Ixodidae</taxon>
        <taxon>Amblyomminae</taxon>
        <taxon>Amblyomma</taxon>
    </lineage>
</organism>
<gene>
    <name evidence="1" type="ORF">V5799_016245</name>
</gene>
<dbReference type="Proteomes" id="UP001321473">
    <property type="component" value="Unassembled WGS sequence"/>
</dbReference>
<evidence type="ECO:0000313" key="1">
    <source>
        <dbReference type="EMBL" id="KAK8782414.1"/>
    </source>
</evidence>